<keyword evidence="14" id="KW-0732">Signal</keyword>
<dbReference type="InterPro" id="IPR019793">
    <property type="entry name" value="Peroxidases_heam-ligand_BS"/>
</dbReference>
<evidence type="ECO:0000256" key="11">
    <source>
        <dbReference type="ARBA" id="ARBA00023004"/>
    </source>
</evidence>
<gene>
    <name evidence="16" type="ORF">HAX54_031734</name>
</gene>
<evidence type="ECO:0000256" key="7">
    <source>
        <dbReference type="ARBA" id="ARBA00022617"/>
    </source>
</evidence>
<evidence type="ECO:0000256" key="10">
    <source>
        <dbReference type="ARBA" id="ARBA00023002"/>
    </source>
</evidence>
<dbReference type="SUPFAM" id="SSF48113">
    <property type="entry name" value="Heme-dependent peroxidases"/>
    <property type="match status" value="2"/>
</dbReference>
<keyword evidence="13" id="KW-0325">Glycoprotein</keyword>
<dbReference type="PROSITE" id="PS50873">
    <property type="entry name" value="PEROXIDASE_4"/>
    <property type="match status" value="2"/>
</dbReference>
<dbReference type="EMBL" id="JACEIK010000402">
    <property type="protein sequence ID" value="MCD7456430.1"/>
    <property type="molecule type" value="Genomic_DNA"/>
</dbReference>
<dbReference type="PROSITE" id="PS00435">
    <property type="entry name" value="PEROXIDASE_1"/>
    <property type="match status" value="1"/>
</dbReference>
<dbReference type="PROSITE" id="PS00436">
    <property type="entry name" value="PEROXIDASE_2"/>
    <property type="match status" value="2"/>
</dbReference>
<comment type="cofactor">
    <cofactor evidence="2">
        <name>Ca(2+)</name>
        <dbReference type="ChEBI" id="CHEBI:29108"/>
    </cofactor>
</comment>
<evidence type="ECO:0000256" key="9">
    <source>
        <dbReference type="ARBA" id="ARBA00022837"/>
    </source>
</evidence>
<dbReference type="InterPro" id="IPR000823">
    <property type="entry name" value="Peroxidase_pln"/>
</dbReference>
<keyword evidence="7" id="KW-0349">Heme</keyword>
<evidence type="ECO:0000313" key="16">
    <source>
        <dbReference type="EMBL" id="MCD7456430.1"/>
    </source>
</evidence>
<organism evidence="16 17">
    <name type="scientific">Datura stramonium</name>
    <name type="common">Jimsonweed</name>
    <name type="synonym">Common thornapple</name>
    <dbReference type="NCBI Taxonomy" id="4076"/>
    <lineage>
        <taxon>Eukaryota</taxon>
        <taxon>Viridiplantae</taxon>
        <taxon>Streptophyta</taxon>
        <taxon>Embryophyta</taxon>
        <taxon>Tracheophyta</taxon>
        <taxon>Spermatophyta</taxon>
        <taxon>Magnoliopsida</taxon>
        <taxon>eudicotyledons</taxon>
        <taxon>Gunneridae</taxon>
        <taxon>Pentapetalae</taxon>
        <taxon>asterids</taxon>
        <taxon>lamiids</taxon>
        <taxon>Solanales</taxon>
        <taxon>Solanaceae</taxon>
        <taxon>Solanoideae</taxon>
        <taxon>Datureae</taxon>
        <taxon>Datura</taxon>
    </lineage>
</organism>
<accession>A0ABS8SC89</accession>
<name>A0ABS8SC89_DATST</name>
<evidence type="ECO:0000256" key="14">
    <source>
        <dbReference type="SAM" id="SignalP"/>
    </source>
</evidence>
<dbReference type="CDD" id="cd00693">
    <property type="entry name" value="secretory_peroxidase"/>
    <property type="match status" value="1"/>
</dbReference>
<feature type="signal peptide" evidence="14">
    <location>
        <begin position="1"/>
        <end position="28"/>
    </location>
</feature>
<sequence length="470" mass="50770">MMSISNKSFAAIAAMFSLLLLSSMQCHAQLSSTFYDRTCPNALNTIRKSVRQAVSRERRMAASLIRLHFHDCFVQGCDASILLDETPTIVSEKTALPNLGSARGYGIIEDAKRELEKTCPGIVSCADVLAVAARDASALVGGPSWTVKLGRRDSTTATIAALFSLLLLSSMQCHAQLSSTFYDRTCPTALNTIRTSVRQAVSRERRMAASLIRLHFHDCFVQGCDASLLLDETPTIVSEKTALPNLGSARGYGIIEDAKRELEKTCPGIVSCADILAVAARDASTLVGGPSWTVKLGRRDSTTASHTLAETDLPGPFDPLDRLISGFANKGLSTRDMVALSGAHSIGQAQCFLFRDRIYSNGTDIDTGFASTRRRQCPQEDQNGNLAPLDLVTPNQLDNNYFKNLRQRKGLLQSDQVLMSGGSTDDIVLEYSNSPRAFASDFAAAMIRMGDISPLTGQNGIIRTVCGAIN</sequence>
<dbReference type="InterPro" id="IPR019794">
    <property type="entry name" value="Peroxidases_AS"/>
</dbReference>
<evidence type="ECO:0000256" key="3">
    <source>
        <dbReference type="ARBA" id="ARBA00001970"/>
    </source>
</evidence>
<dbReference type="Proteomes" id="UP000823775">
    <property type="component" value="Unassembled WGS sequence"/>
</dbReference>
<keyword evidence="17" id="KW-1185">Reference proteome</keyword>
<comment type="similarity">
    <text evidence="4">Belongs to the peroxidase family. Ascorbate peroxidase subfamily.</text>
</comment>
<evidence type="ECO:0000313" key="17">
    <source>
        <dbReference type="Proteomes" id="UP000823775"/>
    </source>
</evidence>
<keyword evidence="11" id="KW-0408">Iron</keyword>
<evidence type="ECO:0000256" key="2">
    <source>
        <dbReference type="ARBA" id="ARBA00001913"/>
    </source>
</evidence>
<keyword evidence="6" id="KW-0575">Peroxidase</keyword>
<protein>
    <recommendedName>
        <fullName evidence="5">peroxidase</fullName>
        <ecNumber evidence="5">1.11.1.7</ecNumber>
    </recommendedName>
</protein>
<comment type="caution">
    <text evidence="16">The sequence shown here is derived from an EMBL/GenBank/DDBJ whole genome shotgun (WGS) entry which is preliminary data.</text>
</comment>
<dbReference type="InterPro" id="IPR033905">
    <property type="entry name" value="Secretory_peroxidase"/>
</dbReference>
<evidence type="ECO:0000259" key="15">
    <source>
        <dbReference type="PROSITE" id="PS50873"/>
    </source>
</evidence>
<evidence type="ECO:0000256" key="4">
    <source>
        <dbReference type="ARBA" id="ARBA00006873"/>
    </source>
</evidence>
<dbReference type="Gene3D" id="1.10.520.10">
    <property type="match status" value="2"/>
</dbReference>
<dbReference type="EC" id="1.11.1.7" evidence="5"/>
<evidence type="ECO:0000256" key="6">
    <source>
        <dbReference type="ARBA" id="ARBA00022559"/>
    </source>
</evidence>
<dbReference type="PRINTS" id="PR00461">
    <property type="entry name" value="PLPEROXIDASE"/>
</dbReference>
<evidence type="ECO:0000256" key="1">
    <source>
        <dbReference type="ARBA" id="ARBA00000189"/>
    </source>
</evidence>
<evidence type="ECO:0000256" key="13">
    <source>
        <dbReference type="ARBA" id="ARBA00023180"/>
    </source>
</evidence>
<keyword evidence="9" id="KW-0106">Calcium</keyword>
<keyword evidence="12" id="KW-1015">Disulfide bond</keyword>
<evidence type="ECO:0000256" key="8">
    <source>
        <dbReference type="ARBA" id="ARBA00022723"/>
    </source>
</evidence>
<feature type="domain" description="Plant heme peroxidase family profile" evidence="15">
    <location>
        <begin position="29"/>
        <end position="166"/>
    </location>
</feature>
<keyword evidence="8" id="KW-0479">Metal-binding</keyword>
<dbReference type="InterPro" id="IPR002016">
    <property type="entry name" value="Haem_peroxidase"/>
</dbReference>
<dbReference type="PANTHER" id="PTHR31388:SF115">
    <property type="entry name" value="PEROXIDASE 5"/>
    <property type="match status" value="1"/>
</dbReference>
<dbReference type="PRINTS" id="PR00458">
    <property type="entry name" value="PEROXIDASE"/>
</dbReference>
<feature type="domain" description="Plant heme peroxidase family profile" evidence="15">
    <location>
        <begin position="176"/>
        <end position="470"/>
    </location>
</feature>
<feature type="chain" id="PRO_5045410150" description="peroxidase" evidence="14">
    <location>
        <begin position="29"/>
        <end position="470"/>
    </location>
</feature>
<dbReference type="PANTHER" id="PTHR31388">
    <property type="entry name" value="PEROXIDASE 72-RELATED"/>
    <property type="match status" value="1"/>
</dbReference>
<dbReference type="Gene3D" id="1.10.420.10">
    <property type="entry name" value="Peroxidase, domain 2"/>
    <property type="match status" value="1"/>
</dbReference>
<dbReference type="Pfam" id="PF00141">
    <property type="entry name" value="peroxidase"/>
    <property type="match status" value="2"/>
</dbReference>
<evidence type="ECO:0000256" key="5">
    <source>
        <dbReference type="ARBA" id="ARBA00012313"/>
    </source>
</evidence>
<comment type="catalytic activity">
    <reaction evidence="1">
        <text>2 a phenolic donor + H2O2 = 2 a phenolic radical donor + 2 H2O</text>
        <dbReference type="Rhea" id="RHEA:56136"/>
        <dbReference type="ChEBI" id="CHEBI:15377"/>
        <dbReference type="ChEBI" id="CHEBI:16240"/>
        <dbReference type="ChEBI" id="CHEBI:139520"/>
        <dbReference type="ChEBI" id="CHEBI:139521"/>
        <dbReference type="EC" id="1.11.1.7"/>
    </reaction>
</comment>
<proteinExistence type="inferred from homology"/>
<dbReference type="InterPro" id="IPR010255">
    <property type="entry name" value="Haem_peroxidase_sf"/>
</dbReference>
<comment type="cofactor">
    <cofactor evidence="3">
        <name>heme b</name>
        <dbReference type="ChEBI" id="CHEBI:60344"/>
    </cofactor>
</comment>
<keyword evidence="10" id="KW-0560">Oxidoreductase</keyword>
<reference evidence="16 17" key="1">
    <citation type="journal article" date="2021" name="BMC Genomics">
        <title>Datura genome reveals duplications of psychoactive alkaloid biosynthetic genes and high mutation rate following tissue culture.</title>
        <authorList>
            <person name="Rajewski A."/>
            <person name="Carter-House D."/>
            <person name="Stajich J."/>
            <person name="Litt A."/>
        </authorList>
    </citation>
    <scope>NUCLEOTIDE SEQUENCE [LARGE SCALE GENOMIC DNA]</scope>
    <source>
        <strain evidence="16">AR-01</strain>
    </source>
</reference>
<evidence type="ECO:0000256" key="12">
    <source>
        <dbReference type="ARBA" id="ARBA00023157"/>
    </source>
</evidence>